<dbReference type="RefSeq" id="WP_111062477.1">
    <property type="nucleotide sequence ID" value="NZ_JBHUCU010000027.1"/>
</dbReference>
<gene>
    <name evidence="1" type="ORF">DNU06_06725</name>
</gene>
<dbReference type="EMBL" id="QKSB01000003">
    <property type="protein sequence ID" value="PZE17516.1"/>
    <property type="molecule type" value="Genomic_DNA"/>
</dbReference>
<dbReference type="Proteomes" id="UP000249248">
    <property type="component" value="Unassembled WGS sequence"/>
</dbReference>
<protein>
    <submittedName>
        <fullName evidence="1">Uncharacterized protein</fullName>
    </submittedName>
</protein>
<organism evidence="1 2">
    <name type="scientific">Putridiphycobacter roseus</name>
    <dbReference type="NCBI Taxonomy" id="2219161"/>
    <lineage>
        <taxon>Bacteria</taxon>
        <taxon>Pseudomonadati</taxon>
        <taxon>Bacteroidota</taxon>
        <taxon>Flavobacteriia</taxon>
        <taxon>Flavobacteriales</taxon>
        <taxon>Crocinitomicaceae</taxon>
        <taxon>Putridiphycobacter</taxon>
    </lineage>
</organism>
<reference evidence="1 2" key="1">
    <citation type="submission" date="2018-06" db="EMBL/GenBank/DDBJ databases">
        <title>The draft genome sequence of Crocinitomix sp. SM1701.</title>
        <authorList>
            <person name="Zhang X."/>
        </authorList>
    </citation>
    <scope>NUCLEOTIDE SEQUENCE [LARGE SCALE GENOMIC DNA]</scope>
    <source>
        <strain evidence="1 2">SM1701</strain>
    </source>
</reference>
<comment type="caution">
    <text evidence="1">The sequence shown here is derived from an EMBL/GenBank/DDBJ whole genome shotgun (WGS) entry which is preliminary data.</text>
</comment>
<keyword evidence="2" id="KW-1185">Reference proteome</keyword>
<proteinExistence type="predicted"/>
<dbReference type="AlphaFoldDB" id="A0A2W1NHW6"/>
<sequence length="104" mass="12554">MEILVKQITKEIEDKQKIFFLDENDQEYQIDWAQPRFENIGFQLKEDSQFNNKSFAYKGKCKLLAVGKGKEFEERHIFLNRQTKHRFYINEAEFEANFEPKVKA</sequence>
<name>A0A2W1NHW6_9FLAO</name>
<accession>A0A2W1NHW6</accession>
<evidence type="ECO:0000313" key="1">
    <source>
        <dbReference type="EMBL" id="PZE17516.1"/>
    </source>
</evidence>
<evidence type="ECO:0000313" key="2">
    <source>
        <dbReference type="Proteomes" id="UP000249248"/>
    </source>
</evidence>